<protein>
    <submittedName>
        <fullName evidence="2">Uncharacterized protein</fullName>
    </submittedName>
</protein>
<gene>
    <name evidence="2" type="ORF">RchiOBHm_Chr1g0362721</name>
</gene>
<organism evidence="2 3">
    <name type="scientific">Rosa chinensis</name>
    <name type="common">China rose</name>
    <dbReference type="NCBI Taxonomy" id="74649"/>
    <lineage>
        <taxon>Eukaryota</taxon>
        <taxon>Viridiplantae</taxon>
        <taxon>Streptophyta</taxon>
        <taxon>Embryophyta</taxon>
        <taxon>Tracheophyta</taxon>
        <taxon>Spermatophyta</taxon>
        <taxon>Magnoliopsida</taxon>
        <taxon>eudicotyledons</taxon>
        <taxon>Gunneridae</taxon>
        <taxon>Pentapetalae</taxon>
        <taxon>rosids</taxon>
        <taxon>fabids</taxon>
        <taxon>Rosales</taxon>
        <taxon>Rosaceae</taxon>
        <taxon>Rosoideae</taxon>
        <taxon>Rosoideae incertae sedis</taxon>
        <taxon>Rosa</taxon>
    </lineage>
</organism>
<dbReference type="Gramene" id="PRQ58752">
    <property type="protein sequence ID" value="PRQ58752"/>
    <property type="gene ID" value="RchiOBHm_Chr1g0362721"/>
</dbReference>
<dbReference type="EMBL" id="PDCK01000039">
    <property type="protein sequence ID" value="PRQ58752.1"/>
    <property type="molecule type" value="Genomic_DNA"/>
</dbReference>
<dbReference type="Proteomes" id="UP000238479">
    <property type="component" value="Chromosome 1"/>
</dbReference>
<proteinExistence type="predicted"/>
<accession>A0A2P6SJ98</accession>
<comment type="caution">
    <text evidence="2">The sequence shown here is derived from an EMBL/GenBank/DDBJ whole genome shotgun (WGS) entry which is preliminary data.</text>
</comment>
<evidence type="ECO:0000313" key="3">
    <source>
        <dbReference type="Proteomes" id="UP000238479"/>
    </source>
</evidence>
<sequence length="113" mass="12491">MASTTGDREIKLLKADGPQFVQRNDKLQGTKAVEPNNATSPHQVEVPSLDRLDLNENSNGAIEDFSDGAWLRKLLYSEGKRRGTMKWKRLLPSSDADLSSLRESLIDPPGEAV</sequence>
<evidence type="ECO:0000256" key="1">
    <source>
        <dbReference type="SAM" id="MobiDB-lite"/>
    </source>
</evidence>
<name>A0A2P6SJ98_ROSCH</name>
<feature type="region of interest" description="Disordered" evidence="1">
    <location>
        <begin position="28"/>
        <end position="47"/>
    </location>
</feature>
<evidence type="ECO:0000313" key="2">
    <source>
        <dbReference type="EMBL" id="PRQ58752.1"/>
    </source>
</evidence>
<reference evidence="2 3" key="1">
    <citation type="journal article" date="2018" name="Nat. Genet.">
        <title>The Rosa genome provides new insights in the design of modern roses.</title>
        <authorList>
            <person name="Bendahmane M."/>
        </authorList>
    </citation>
    <scope>NUCLEOTIDE SEQUENCE [LARGE SCALE GENOMIC DNA]</scope>
    <source>
        <strain evidence="3">cv. Old Blush</strain>
    </source>
</reference>
<keyword evidence="3" id="KW-1185">Reference proteome</keyword>
<dbReference type="AlphaFoldDB" id="A0A2P6SJ98"/>